<dbReference type="InterPro" id="IPR027417">
    <property type="entry name" value="P-loop_NTPase"/>
</dbReference>
<evidence type="ECO:0000256" key="3">
    <source>
        <dbReference type="ARBA" id="ARBA00022741"/>
    </source>
</evidence>
<evidence type="ECO:0000259" key="6">
    <source>
        <dbReference type="PROSITE" id="PS50893"/>
    </source>
</evidence>
<dbReference type="InterPro" id="IPR003439">
    <property type="entry name" value="ABC_transporter-like_ATP-bd"/>
</dbReference>
<dbReference type="EMBL" id="JANKHO010000560">
    <property type="protein sequence ID" value="KAJ3508457.1"/>
    <property type="molecule type" value="Genomic_DNA"/>
</dbReference>
<dbReference type="CDD" id="cd03062">
    <property type="entry name" value="TRX_Fd_Sucrase"/>
    <property type="match status" value="1"/>
</dbReference>
<evidence type="ECO:0000256" key="5">
    <source>
        <dbReference type="SAM" id="MobiDB-lite"/>
    </source>
</evidence>
<dbReference type="InterPro" id="IPR009737">
    <property type="entry name" value="Aim32/Apd1-like"/>
</dbReference>
<protein>
    <recommendedName>
        <fullName evidence="6">ABC transporter domain-containing protein</fullName>
    </recommendedName>
</protein>
<dbReference type="Pfam" id="PF00005">
    <property type="entry name" value="ABC_tran"/>
    <property type="match status" value="1"/>
</dbReference>
<dbReference type="Pfam" id="PF06999">
    <property type="entry name" value="Suc_Fer-like"/>
    <property type="match status" value="1"/>
</dbReference>
<evidence type="ECO:0000313" key="7">
    <source>
        <dbReference type="EMBL" id="KAJ3508457.1"/>
    </source>
</evidence>
<proteinExistence type="inferred from homology"/>
<evidence type="ECO:0000256" key="2">
    <source>
        <dbReference type="ARBA" id="ARBA00009726"/>
    </source>
</evidence>
<feature type="domain" description="ABC transporter" evidence="6">
    <location>
        <begin position="794"/>
        <end position="1052"/>
    </location>
</feature>
<dbReference type="GO" id="GO:0005524">
    <property type="term" value="F:ATP binding"/>
    <property type="evidence" value="ECO:0007669"/>
    <property type="project" value="UniProtKB-KW"/>
</dbReference>
<reference evidence="7" key="1">
    <citation type="submission" date="2022-07" db="EMBL/GenBank/DDBJ databases">
        <title>Genome Sequence of Agrocybe chaxingu.</title>
        <authorList>
            <person name="Buettner E."/>
        </authorList>
    </citation>
    <scope>NUCLEOTIDE SEQUENCE</scope>
    <source>
        <strain evidence="7">MP-N11</strain>
    </source>
</reference>
<sequence length="1402" mass="159131">MFAEPHPPTFDWSHGRAIVAEGTIYYSPNCSRPPVIPPPQQAYHSTTPFPKNREVTLSEFKQPVWWNINWGWLSFVPLAPSFISLPFEPLCWTPRIREVCRRVKSGDRSGEIEKRYQMREDDALVWHDREELLVRCAQVIRERYKIHGTAPPKPSSFGYCKTQESSDAAKRIIGVARDWFVIWMGFLSYLLAQSQSQQHNWVDRRSKSPVPLWYEVLVNEGYNERWLNALLASSVGDFSLSTPRAGVVIDWTRPDNTRPLIRWFFDLDIPLWFPWTSLQEETIRQNGSWSFLRPPQDLLQEALNAVFAVPNIPLCALVMQQFSRKNLEMEKLDKALVEVLRLKYATSFVFDYVTKWYLRQIEDLPHLDNQESRDRVADDLQGPLSAQRDRQRAEAWAAASIPFQGMIERDEVHGQLFNTWQTFFARRDKREDELMLAETPDERNRRLARQRCPPTTKTDMFMWSKIVSSGGKIIFARTKVNKGNYSNLLESHPPSQRRYSAFANEWDFFEGFAREGDKEGSNEYTGYIQSDTEGDDGDEDTLDFDYEHPVPYSVPLFSPTSPDPVPRDQSLQEAIPQTLDSPMQTTTSSAPGLEVALASDSPSVEDAIPKPYDIFDKIGLMYGFVTPVTTLGGTALLNPRPWIEIQKALGFMEETELTWTQQEKTAIANFISRLLDPSAGLAASQDDLNSATPTVLASAFDFTIIHRPHKNLYIFETPRSPSSTWSLGIESAPVALYICRLIFMSSSPTILTIAHQLLQRNIPFCTLVLRQSPDPHCLDTPFAPRSYRFANHQFTVEDFENSMLECRYRLGRPYGRAAFLQGGILGRIAREFGSKEAALEGPSVEVTAHNSGRFWASSNPEEYYWDDGLTEDDIACFCGTYRLYTGRGEQKATVSWFPHPRIWQGSGHDWIEWTERNEDWDFYCTLFPQWDGPPDPVAEAKFSLDCTVGDEGANFSAGEKQLLALCRALVKNSKIIVLDEATSSVDVETDAKLQRTIQTEFASSTLLCIAHRLNTIAYYDRVLVMDDGKVVEYDTVLNLFDKEDSIFRSLCDEANLQRSDISDELHQLPSISLIDPCSATLHSAEVKTLKANFSIVIMKPRLSAANVWTRLTQFSGYRGGRMTPRRPYSTTRLPEYYEGHLEGTVNHHRCYILLHADEPPSAFPSVFHTPVSRELLARATKWGGMVNFSWLNTPLSHSDVSSPRMQSATVFSTLGGRLEISDVSLDNVDEVEARIRAHLDGPVAESTSDEVHVYVCTHGARDCRCGERGRRVFEALAEEVESLRRADPTGPAAKIKVGEIGHVGGHKYAANALIFPHGEWLGCIKPEDASPIIKLLCDDLKNGNVKPRGPAEEPFSLRHWRGRMGMTKEEQKHLWESFALKDSAHKLDPTLNTATLSPRPRS</sequence>
<organism evidence="7 8">
    <name type="scientific">Agrocybe chaxingu</name>
    <dbReference type="NCBI Taxonomy" id="84603"/>
    <lineage>
        <taxon>Eukaryota</taxon>
        <taxon>Fungi</taxon>
        <taxon>Dikarya</taxon>
        <taxon>Basidiomycota</taxon>
        <taxon>Agaricomycotina</taxon>
        <taxon>Agaricomycetes</taxon>
        <taxon>Agaricomycetidae</taxon>
        <taxon>Agaricales</taxon>
        <taxon>Agaricineae</taxon>
        <taxon>Strophariaceae</taxon>
        <taxon>Agrocybe</taxon>
    </lineage>
</organism>
<dbReference type="PANTHER" id="PTHR24223:SF456">
    <property type="entry name" value="MULTIDRUG RESISTANCE-ASSOCIATED PROTEIN LETHAL(2)03659"/>
    <property type="match status" value="1"/>
</dbReference>
<evidence type="ECO:0000256" key="4">
    <source>
        <dbReference type="ARBA" id="ARBA00022840"/>
    </source>
</evidence>
<accession>A0A9W8K002</accession>
<comment type="subcellular location">
    <subcellularLocation>
        <location evidence="1">Membrane</location>
        <topology evidence="1">Multi-pass membrane protein</topology>
    </subcellularLocation>
</comment>
<dbReference type="GO" id="GO:0016887">
    <property type="term" value="F:ATP hydrolysis activity"/>
    <property type="evidence" value="ECO:0007669"/>
    <property type="project" value="InterPro"/>
</dbReference>
<evidence type="ECO:0000313" key="8">
    <source>
        <dbReference type="Proteomes" id="UP001148786"/>
    </source>
</evidence>
<dbReference type="PROSITE" id="PS50893">
    <property type="entry name" value="ABC_TRANSPORTER_2"/>
    <property type="match status" value="1"/>
</dbReference>
<dbReference type="PROSITE" id="PS00211">
    <property type="entry name" value="ABC_TRANSPORTER_1"/>
    <property type="match status" value="1"/>
</dbReference>
<keyword evidence="8" id="KW-1185">Reference proteome</keyword>
<comment type="similarity">
    <text evidence="2">Belongs to the ABC transporter superfamily. ABCC family. Conjugate transporter (TC 3.A.1.208) subfamily.</text>
</comment>
<dbReference type="SUPFAM" id="SSF52833">
    <property type="entry name" value="Thioredoxin-like"/>
    <property type="match status" value="1"/>
</dbReference>
<evidence type="ECO:0000256" key="1">
    <source>
        <dbReference type="ARBA" id="ARBA00004141"/>
    </source>
</evidence>
<dbReference type="SUPFAM" id="SSF52540">
    <property type="entry name" value="P-loop containing nucleoside triphosphate hydrolases"/>
    <property type="match status" value="1"/>
</dbReference>
<gene>
    <name evidence="7" type="ORF">NLJ89_g5746</name>
</gene>
<dbReference type="InterPro" id="IPR036249">
    <property type="entry name" value="Thioredoxin-like_sf"/>
</dbReference>
<dbReference type="Proteomes" id="UP001148786">
    <property type="component" value="Unassembled WGS sequence"/>
</dbReference>
<dbReference type="Gene3D" id="3.40.30.10">
    <property type="entry name" value="Glutaredoxin"/>
    <property type="match status" value="1"/>
</dbReference>
<feature type="region of interest" description="Disordered" evidence="5">
    <location>
        <begin position="517"/>
        <end position="541"/>
    </location>
</feature>
<comment type="caution">
    <text evidence="7">The sequence shown here is derived from an EMBL/GenBank/DDBJ whole genome shotgun (WGS) entry which is preliminary data.</text>
</comment>
<dbReference type="Gene3D" id="3.40.50.300">
    <property type="entry name" value="P-loop containing nucleotide triphosphate hydrolases"/>
    <property type="match status" value="1"/>
</dbReference>
<name>A0A9W8K002_9AGAR</name>
<keyword evidence="4" id="KW-0067">ATP-binding</keyword>
<dbReference type="PANTHER" id="PTHR24223">
    <property type="entry name" value="ATP-BINDING CASSETTE SUB-FAMILY C"/>
    <property type="match status" value="1"/>
</dbReference>
<keyword evidence="3" id="KW-0547">Nucleotide-binding</keyword>
<feature type="compositionally biased region" description="Acidic residues" evidence="5">
    <location>
        <begin position="532"/>
        <end position="541"/>
    </location>
</feature>
<dbReference type="GO" id="GO:0042626">
    <property type="term" value="F:ATPase-coupled transmembrane transporter activity"/>
    <property type="evidence" value="ECO:0007669"/>
    <property type="project" value="TreeGrafter"/>
</dbReference>
<dbReference type="InterPro" id="IPR050173">
    <property type="entry name" value="ABC_transporter_C-like"/>
</dbReference>
<dbReference type="GO" id="GO:0016020">
    <property type="term" value="C:membrane"/>
    <property type="evidence" value="ECO:0007669"/>
    <property type="project" value="UniProtKB-SubCell"/>
</dbReference>
<dbReference type="OrthoDB" id="10253744at2759"/>
<dbReference type="InterPro" id="IPR017871">
    <property type="entry name" value="ABC_transporter-like_CS"/>
</dbReference>